<comment type="caution">
    <text evidence="1">The sequence shown here is derived from an EMBL/GenBank/DDBJ whole genome shotgun (WGS) entry which is preliminary data.</text>
</comment>
<dbReference type="EMBL" id="JAIWYP010000012">
    <property type="protein sequence ID" value="KAH3725624.1"/>
    <property type="molecule type" value="Genomic_DNA"/>
</dbReference>
<evidence type="ECO:0000313" key="1">
    <source>
        <dbReference type="EMBL" id="KAH3725624.1"/>
    </source>
</evidence>
<keyword evidence="2" id="KW-1185">Reference proteome</keyword>
<evidence type="ECO:0000313" key="2">
    <source>
        <dbReference type="Proteomes" id="UP000828390"/>
    </source>
</evidence>
<protein>
    <recommendedName>
        <fullName evidence="3">Death domain-containing protein</fullName>
    </recommendedName>
</protein>
<dbReference type="AlphaFoldDB" id="A0A9D4CJ66"/>
<organism evidence="1 2">
    <name type="scientific">Dreissena polymorpha</name>
    <name type="common">Zebra mussel</name>
    <name type="synonym">Mytilus polymorpha</name>
    <dbReference type="NCBI Taxonomy" id="45954"/>
    <lineage>
        <taxon>Eukaryota</taxon>
        <taxon>Metazoa</taxon>
        <taxon>Spiralia</taxon>
        <taxon>Lophotrochozoa</taxon>
        <taxon>Mollusca</taxon>
        <taxon>Bivalvia</taxon>
        <taxon>Autobranchia</taxon>
        <taxon>Heteroconchia</taxon>
        <taxon>Euheterodonta</taxon>
        <taxon>Imparidentia</taxon>
        <taxon>Neoheterodontei</taxon>
        <taxon>Myida</taxon>
        <taxon>Dreissenoidea</taxon>
        <taxon>Dreissenidae</taxon>
        <taxon>Dreissena</taxon>
    </lineage>
</organism>
<evidence type="ECO:0008006" key="3">
    <source>
        <dbReference type="Google" id="ProtNLM"/>
    </source>
</evidence>
<dbReference type="SUPFAM" id="SSF47986">
    <property type="entry name" value="DEATH domain"/>
    <property type="match status" value="1"/>
</dbReference>
<gene>
    <name evidence="1" type="ORF">DPMN_051471</name>
</gene>
<reference evidence="1" key="2">
    <citation type="submission" date="2020-11" db="EMBL/GenBank/DDBJ databases">
        <authorList>
            <person name="McCartney M.A."/>
            <person name="Auch B."/>
            <person name="Kono T."/>
            <person name="Mallez S."/>
            <person name="Becker A."/>
            <person name="Gohl D.M."/>
            <person name="Silverstein K.A.T."/>
            <person name="Koren S."/>
            <person name="Bechman K.B."/>
            <person name="Herman A."/>
            <person name="Abrahante J.E."/>
            <person name="Garbe J."/>
        </authorList>
    </citation>
    <scope>NUCLEOTIDE SEQUENCE</scope>
    <source>
        <strain evidence="1">Duluth1</strain>
        <tissue evidence="1">Whole animal</tissue>
    </source>
</reference>
<dbReference type="OrthoDB" id="5962960at2759"/>
<accession>A0A9D4CJ66</accession>
<name>A0A9D4CJ66_DREPO</name>
<sequence>MEQSLDKMRDEGQQLVHMDKIEEVNLSKQHQFRLSEDELSVFLEVQHRQGNILFFNTPELKRLVVLAPQWIIEAFKCFVTHISRRKPKFLKDWEDYEKLAILKPQIIDEIMNNNPHIKENKDDVIKYMEHLNVMAKPLTREDENNRATEQHKDGQEETYAFEYYNFKLLDFHIVPCRLKNAPPPIEQFTSPDCKRFKRTPVLGFVFCEKFMPPSFFHRLVAVCIRRWPIAQEGDEFRLYNGLAIFAIRSTYTLTIWYKDYIIYARIACCSNKHTSDIDFRLCQEVRRTLWQSLQDFVGHSVETPRTATAFDVYIQCPTMIQCLHTKGMLRAAQFNYESELDCEGCQKRHPVERTAALQCWFKNELDLADKCDGDDVNKLTDDDLLKAARIIDKEYWMLGIELGLSNVQLNQMYADPACKKNTYEFVFKYLVKWRNREAEKATLLRLNRAINAARLYSNVVSKPVSF</sequence>
<dbReference type="InterPro" id="IPR011029">
    <property type="entry name" value="DEATH-like_dom_sf"/>
</dbReference>
<reference evidence="1" key="1">
    <citation type="journal article" date="2019" name="bioRxiv">
        <title>The Genome of the Zebra Mussel, Dreissena polymorpha: A Resource for Invasive Species Research.</title>
        <authorList>
            <person name="McCartney M.A."/>
            <person name="Auch B."/>
            <person name="Kono T."/>
            <person name="Mallez S."/>
            <person name="Zhang Y."/>
            <person name="Obille A."/>
            <person name="Becker A."/>
            <person name="Abrahante J.E."/>
            <person name="Garbe J."/>
            <person name="Badalamenti J.P."/>
            <person name="Herman A."/>
            <person name="Mangelson H."/>
            <person name="Liachko I."/>
            <person name="Sullivan S."/>
            <person name="Sone E.D."/>
            <person name="Koren S."/>
            <person name="Silverstein K.A.T."/>
            <person name="Beckman K.B."/>
            <person name="Gohl D.M."/>
        </authorList>
    </citation>
    <scope>NUCLEOTIDE SEQUENCE</scope>
    <source>
        <strain evidence="1">Duluth1</strain>
        <tissue evidence="1">Whole animal</tissue>
    </source>
</reference>
<dbReference type="CDD" id="cd01670">
    <property type="entry name" value="Death"/>
    <property type="match status" value="1"/>
</dbReference>
<dbReference type="Gene3D" id="1.10.533.10">
    <property type="entry name" value="Death Domain, Fas"/>
    <property type="match status" value="1"/>
</dbReference>
<proteinExistence type="predicted"/>
<dbReference type="Proteomes" id="UP000828390">
    <property type="component" value="Unassembled WGS sequence"/>
</dbReference>